<dbReference type="PANTHER" id="PTHR23131">
    <property type="entry name" value="ENDORIBONUCLEASE LACTB2"/>
    <property type="match status" value="1"/>
</dbReference>
<dbReference type="PANTHER" id="PTHR23131:SF0">
    <property type="entry name" value="ENDORIBONUCLEASE LACTB2"/>
    <property type="match status" value="1"/>
</dbReference>
<evidence type="ECO:0000259" key="1">
    <source>
        <dbReference type="SMART" id="SM00849"/>
    </source>
</evidence>
<dbReference type="CDD" id="cd16278">
    <property type="entry name" value="metallo-hydrolase-like_MBL-fold"/>
    <property type="match status" value="1"/>
</dbReference>
<dbReference type="Pfam" id="PF00753">
    <property type="entry name" value="Lactamase_B"/>
    <property type="match status" value="1"/>
</dbReference>
<name>A0A381QI39_9ZZZZ</name>
<evidence type="ECO:0000313" key="2">
    <source>
        <dbReference type="EMBL" id="SUZ79002.1"/>
    </source>
</evidence>
<dbReference type="EMBL" id="UINC01001372">
    <property type="protein sequence ID" value="SUZ79002.1"/>
    <property type="molecule type" value="Genomic_DNA"/>
</dbReference>
<dbReference type="SMART" id="SM00849">
    <property type="entry name" value="Lactamase_B"/>
    <property type="match status" value="1"/>
</dbReference>
<gene>
    <name evidence="2" type="ORF">METZ01_LOCUS31856</name>
</gene>
<sequence length="332" mass="37333">MSTTIQHYHDLGDFKYGTCDQVTPHVRRVICKNPTPFTYKGTGTYLVGHGEVAVIDPGPPLLSHLDDILEALNPGEVITHAFITHTHSDHSPLTKQLKERTGAISYGYGPHGTVREDDPDDRVDFSEYISSDEQEQYRKEYDELPEELKREGADTEFAPDIVLADGDIVHGSGWTIGAIHTPGHCSNHLCFELKEERSLFSGDHVMGWATSVVGPPDGSMKNYMESLKKLLPFQHERYWPTHGPAIPNPVDYVQSFINHREEREEQIVNFLRTGPRKIADFVPEMYATYDKRLWYPAAGSVHAHLLHMVETGRAEVVEAGGEPKLTATYKLS</sequence>
<feature type="domain" description="Metallo-beta-lactamase" evidence="1">
    <location>
        <begin position="41"/>
        <end position="242"/>
    </location>
</feature>
<reference evidence="2" key="1">
    <citation type="submission" date="2018-05" db="EMBL/GenBank/DDBJ databases">
        <authorList>
            <person name="Lanie J.A."/>
            <person name="Ng W.-L."/>
            <person name="Kazmierczak K.M."/>
            <person name="Andrzejewski T.M."/>
            <person name="Davidsen T.M."/>
            <person name="Wayne K.J."/>
            <person name="Tettelin H."/>
            <person name="Glass J.I."/>
            <person name="Rusch D."/>
            <person name="Podicherti R."/>
            <person name="Tsui H.-C.T."/>
            <person name="Winkler M.E."/>
        </authorList>
    </citation>
    <scope>NUCLEOTIDE SEQUENCE</scope>
</reference>
<dbReference type="InterPro" id="IPR041516">
    <property type="entry name" value="LACTB2_WH"/>
</dbReference>
<accession>A0A381QI39</accession>
<dbReference type="Gene3D" id="1.10.10.10">
    <property type="entry name" value="Winged helix-like DNA-binding domain superfamily/Winged helix DNA-binding domain"/>
    <property type="match status" value="1"/>
</dbReference>
<organism evidence="2">
    <name type="scientific">marine metagenome</name>
    <dbReference type="NCBI Taxonomy" id="408172"/>
    <lineage>
        <taxon>unclassified sequences</taxon>
        <taxon>metagenomes</taxon>
        <taxon>ecological metagenomes</taxon>
    </lineage>
</organism>
<dbReference type="InterPro" id="IPR050662">
    <property type="entry name" value="Sec-metab_biosynth-thioest"/>
</dbReference>
<dbReference type="Pfam" id="PF17778">
    <property type="entry name" value="WHD_BLACT"/>
    <property type="match status" value="1"/>
</dbReference>
<dbReference type="Gene3D" id="3.60.15.10">
    <property type="entry name" value="Ribonuclease Z/Hydroxyacylglutathione hydrolase-like"/>
    <property type="match status" value="1"/>
</dbReference>
<dbReference type="SUPFAM" id="SSF56281">
    <property type="entry name" value="Metallo-hydrolase/oxidoreductase"/>
    <property type="match status" value="1"/>
</dbReference>
<dbReference type="AlphaFoldDB" id="A0A381QI39"/>
<dbReference type="InterPro" id="IPR036866">
    <property type="entry name" value="RibonucZ/Hydroxyglut_hydro"/>
</dbReference>
<dbReference type="InterPro" id="IPR036388">
    <property type="entry name" value="WH-like_DNA-bd_sf"/>
</dbReference>
<protein>
    <recommendedName>
        <fullName evidence="1">Metallo-beta-lactamase domain-containing protein</fullName>
    </recommendedName>
</protein>
<dbReference type="InterPro" id="IPR001279">
    <property type="entry name" value="Metallo-B-lactamas"/>
</dbReference>
<proteinExistence type="predicted"/>